<evidence type="ECO:0000256" key="5">
    <source>
        <dbReference type="ARBA" id="ARBA00022475"/>
    </source>
</evidence>
<dbReference type="InterPro" id="IPR008509">
    <property type="entry name" value="MOT2/MFSD5"/>
</dbReference>
<dbReference type="PANTHER" id="PTHR23516">
    <property type="entry name" value="SAM (S-ADENOSYL METHIONINE) TRANSPORTER"/>
    <property type="match status" value="1"/>
</dbReference>
<keyword evidence="4" id="KW-0813">Transport</keyword>
<dbReference type="Pfam" id="PF05631">
    <property type="entry name" value="MFS_5"/>
    <property type="match status" value="1"/>
</dbReference>
<dbReference type="PANTHER" id="PTHR23516:SF1">
    <property type="entry name" value="MOLYBDATE-ANION TRANSPORTER"/>
    <property type="match status" value="1"/>
</dbReference>
<protein>
    <recommendedName>
        <fullName evidence="3">Molybdate-anion transporter</fullName>
    </recommendedName>
    <alternativeName>
        <fullName evidence="10">Major facilitator superfamily domain-containing protein 5</fullName>
    </alternativeName>
    <alternativeName>
        <fullName evidence="11">Molybdate transporter 2 homolog</fullName>
    </alternativeName>
</protein>
<evidence type="ECO:0000313" key="15">
    <source>
        <dbReference type="Proteomes" id="UP000193240"/>
    </source>
</evidence>
<keyword evidence="13" id="KW-0732">Signal</keyword>
<proteinExistence type="predicted"/>
<evidence type="ECO:0000256" key="3">
    <source>
        <dbReference type="ARBA" id="ARBA00021242"/>
    </source>
</evidence>
<feature type="chain" id="PRO_5012305303" description="Molybdate-anion transporter" evidence="13">
    <location>
        <begin position="23"/>
        <end position="460"/>
    </location>
</feature>
<dbReference type="GO" id="GO:0015098">
    <property type="term" value="F:molybdate ion transmembrane transporter activity"/>
    <property type="evidence" value="ECO:0007669"/>
    <property type="project" value="InterPro"/>
</dbReference>
<keyword evidence="5" id="KW-1003">Cell membrane</keyword>
<comment type="function">
    <text evidence="1">Mediates high-affinity intracellular uptake of the rare oligo-element molybdenum.</text>
</comment>
<comment type="subcellular location">
    <subcellularLocation>
        <location evidence="2">Cell membrane</location>
        <topology evidence="2">Multi-pass membrane protein</topology>
    </subcellularLocation>
</comment>
<evidence type="ECO:0000256" key="11">
    <source>
        <dbReference type="ARBA" id="ARBA00032555"/>
    </source>
</evidence>
<feature type="transmembrane region" description="Helical" evidence="12">
    <location>
        <begin position="439"/>
        <end position="459"/>
    </location>
</feature>
<evidence type="ECO:0000256" key="13">
    <source>
        <dbReference type="SAM" id="SignalP"/>
    </source>
</evidence>
<evidence type="ECO:0000256" key="7">
    <source>
        <dbReference type="ARBA" id="ARBA00022989"/>
    </source>
</evidence>
<feature type="transmembrane region" description="Helical" evidence="12">
    <location>
        <begin position="409"/>
        <end position="427"/>
    </location>
</feature>
<feature type="transmembrane region" description="Helical" evidence="12">
    <location>
        <begin position="377"/>
        <end position="397"/>
    </location>
</feature>
<feature type="transmembrane region" description="Helical" evidence="12">
    <location>
        <begin position="320"/>
        <end position="341"/>
    </location>
</feature>
<evidence type="ECO:0000256" key="8">
    <source>
        <dbReference type="ARBA" id="ARBA00023065"/>
    </source>
</evidence>
<evidence type="ECO:0000313" key="14">
    <source>
        <dbReference type="EMBL" id="OSS52568.1"/>
    </source>
</evidence>
<evidence type="ECO:0000256" key="4">
    <source>
        <dbReference type="ARBA" id="ARBA00022448"/>
    </source>
</evidence>
<feature type="transmembrane region" description="Helical" evidence="12">
    <location>
        <begin position="93"/>
        <end position="114"/>
    </location>
</feature>
<evidence type="ECO:0000256" key="9">
    <source>
        <dbReference type="ARBA" id="ARBA00023136"/>
    </source>
</evidence>
<gene>
    <name evidence="14" type="ORF">B5807_03003</name>
</gene>
<reference evidence="14 15" key="1">
    <citation type="journal article" date="2017" name="Genome Announc.">
        <title>Genome sequence of the saprophytic ascomycete Epicoccum nigrum ICMP 19927 strain isolated from New Zealand.</title>
        <authorList>
            <person name="Fokin M."/>
            <person name="Fleetwood D."/>
            <person name="Weir B.S."/>
            <person name="Villas-Boas S.G."/>
        </authorList>
    </citation>
    <scope>NUCLEOTIDE SEQUENCE [LARGE SCALE GENOMIC DNA]</scope>
    <source>
        <strain evidence="14 15">ICMP 19927</strain>
    </source>
</reference>
<keyword evidence="8" id="KW-0406">Ion transport</keyword>
<evidence type="ECO:0000256" key="10">
    <source>
        <dbReference type="ARBA" id="ARBA00030646"/>
    </source>
</evidence>
<evidence type="ECO:0000256" key="12">
    <source>
        <dbReference type="SAM" id="Phobius"/>
    </source>
</evidence>
<dbReference type="GO" id="GO:0005886">
    <property type="term" value="C:plasma membrane"/>
    <property type="evidence" value="ECO:0007669"/>
    <property type="project" value="UniProtKB-SubCell"/>
</dbReference>
<dbReference type="InterPro" id="IPR036259">
    <property type="entry name" value="MFS_trans_sf"/>
</dbReference>
<organism evidence="14 15">
    <name type="scientific">Epicoccum nigrum</name>
    <name type="common">Soil fungus</name>
    <name type="synonym">Epicoccum purpurascens</name>
    <dbReference type="NCBI Taxonomy" id="105696"/>
    <lineage>
        <taxon>Eukaryota</taxon>
        <taxon>Fungi</taxon>
        <taxon>Dikarya</taxon>
        <taxon>Ascomycota</taxon>
        <taxon>Pezizomycotina</taxon>
        <taxon>Dothideomycetes</taxon>
        <taxon>Pleosporomycetidae</taxon>
        <taxon>Pleosporales</taxon>
        <taxon>Pleosporineae</taxon>
        <taxon>Didymellaceae</taxon>
        <taxon>Epicoccum</taxon>
    </lineage>
</organism>
<keyword evidence="15" id="KW-1185">Reference proteome</keyword>
<sequence>MDLYRATFAGSLLLNSIVLVQTYRPRQTEDAEIASSEKIDHRGREESDREGLRKLKWRFFPIYLLVNAADWLQGPYIYPIYKDEKGLSEETVAFLFLVGFVSAGISASFAGTFADRYGRRTACLAYCILYSFSSFTLLADDIRILFLGRILGGVCGTLLWSVFESWLVAEFNQLVLENTSPVLGGIFSAMTVLNSLVAICAGVLAEWLVGVSGTAKAPFLASIGCLSVAFVAISKIWGENYGASHRDASENAALLQQEEADSTVNTTKSTLRYILRDTNILVLALVSCFFEGSLFLFIFFKFPALKLSHKLAGAKDDLPFGLIFAILMCSMMLGSMLYNNITKMSTVIPAKTVLMGTLAVASACFFVPGHFRDERVTMWSFCVFELCCGVYYPVMASIKGKLIDDSSRASVYTVLRIPLNAFVVLALSTTKEGESHRDAVFTTCSGLLLLAALVVHKILA</sequence>
<evidence type="ECO:0000256" key="6">
    <source>
        <dbReference type="ARBA" id="ARBA00022692"/>
    </source>
</evidence>
<feature type="transmembrane region" description="Helical" evidence="12">
    <location>
        <begin position="280"/>
        <end position="300"/>
    </location>
</feature>
<feature type="transmembrane region" description="Helical" evidence="12">
    <location>
        <begin position="144"/>
        <end position="169"/>
    </location>
</feature>
<dbReference type="Gene3D" id="1.20.1250.20">
    <property type="entry name" value="MFS general substrate transporter like domains"/>
    <property type="match status" value="1"/>
</dbReference>
<name>A0A1Y2MBG9_EPING</name>
<feature type="transmembrane region" description="Helical" evidence="12">
    <location>
        <begin position="59"/>
        <end position="81"/>
    </location>
</feature>
<accession>A0A1Y2MBG9</accession>
<dbReference type="AlphaFoldDB" id="A0A1Y2MBG9"/>
<dbReference type="CDD" id="cd17487">
    <property type="entry name" value="MFS_MFSD5_like"/>
    <property type="match status" value="1"/>
</dbReference>
<keyword evidence="9 12" id="KW-0472">Membrane</keyword>
<dbReference type="GO" id="GO:0006811">
    <property type="term" value="P:monoatomic ion transport"/>
    <property type="evidence" value="ECO:0007669"/>
    <property type="project" value="UniProtKB-KW"/>
</dbReference>
<keyword evidence="7 12" id="KW-1133">Transmembrane helix</keyword>
<dbReference type="SUPFAM" id="SSF103473">
    <property type="entry name" value="MFS general substrate transporter"/>
    <property type="match status" value="1"/>
</dbReference>
<evidence type="ECO:0000256" key="2">
    <source>
        <dbReference type="ARBA" id="ARBA00004651"/>
    </source>
</evidence>
<dbReference type="Proteomes" id="UP000193240">
    <property type="component" value="Unassembled WGS sequence"/>
</dbReference>
<feature type="signal peptide" evidence="13">
    <location>
        <begin position="1"/>
        <end position="22"/>
    </location>
</feature>
<dbReference type="EMBL" id="KZ107839">
    <property type="protein sequence ID" value="OSS52568.1"/>
    <property type="molecule type" value="Genomic_DNA"/>
</dbReference>
<dbReference type="InParanoid" id="A0A1Y2MBG9"/>
<feature type="transmembrane region" description="Helical" evidence="12">
    <location>
        <begin position="181"/>
        <end position="205"/>
    </location>
</feature>
<evidence type="ECO:0000256" key="1">
    <source>
        <dbReference type="ARBA" id="ARBA00003019"/>
    </source>
</evidence>
<dbReference type="STRING" id="105696.A0A1Y2MBG9"/>
<dbReference type="OMA" id="MNTWPEN"/>
<keyword evidence="6 12" id="KW-0812">Transmembrane</keyword>
<feature type="transmembrane region" description="Helical" evidence="12">
    <location>
        <begin position="353"/>
        <end position="371"/>
    </location>
</feature>